<dbReference type="PANTHER" id="PTHR31672:SF2">
    <property type="entry name" value="F-BOX DOMAIN-CONTAINING PROTEIN"/>
    <property type="match status" value="1"/>
</dbReference>
<reference evidence="2" key="1">
    <citation type="submission" date="2023-07" db="EMBL/GenBank/DDBJ databases">
        <title>A chromosome-level genome assembly of Lolium multiflorum.</title>
        <authorList>
            <person name="Chen Y."/>
            <person name="Copetti D."/>
            <person name="Kolliker R."/>
            <person name="Studer B."/>
        </authorList>
    </citation>
    <scope>NUCLEOTIDE SEQUENCE</scope>
    <source>
        <strain evidence="2">02402/16</strain>
        <tissue evidence="2">Leaf</tissue>
    </source>
</reference>
<dbReference type="InterPro" id="IPR050796">
    <property type="entry name" value="SCF_F-box_component"/>
</dbReference>
<dbReference type="PANTHER" id="PTHR31672">
    <property type="entry name" value="BNACNNG10540D PROTEIN"/>
    <property type="match status" value="1"/>
</dbReference>
<dbReference type="NCBIfam" id="TIGR01640">
    <property type="entry name" value="F_box_assoc_1"/>
    <property type="match status" value="1"/>
</dbReference>
<evidence type="ECO:0000313" key="3">
    <source>
        <dbReference type="Proteomes" id="UP001231189"/>
    </source>
</evidence>
<dbReference type="Pfam" id="PF12937">
    <property type="entry name" value="F-box-like"/>
    <property type="match status" value="1"/>
</dbReference>
<evidence type="ECO:0000259" key="1">
    <source>
        <dbReference type="SMART" id="SM00256"/>
    </source>
</evidence>
<comment type="caution">
    <text evidence="2">The sequence shown here is derived from an EMBL/GenBank/DDBJ whole genome shotgun (WGS) entry which is preliminary data.</text>
</comment>
<proteinExistence type="predicted"/>
<feature type="domain" description="F-box" evidence="1">
    <location>
        <begin position="17"/>
        <end position="58"/>
    </location>
</feature>
<protein>
    <recommendedName>
        <fullName evidence="1">F-box domain-containing protein</fullName>
    </recommendedName>
</protein>
<dbReference type="InterPro" id="IPR017451">
    <property type="entry name" value="F-box-assoc_interact_dom"/>
</dbReference>
<keyword evidence="3" id="KW-1185">Reference proteome</keyword>
<dbReference type="Proteomes" id="UP001231189">
    <property type="component" value="Unassembled WGS sequence"/>
</dbReference>
<dbReference type="SUPFAM" id="SSF81383">
    <property type="entry name" value="F-box domain"/>
    <property type="match status" value="1"/>
</dbReference>
<dbReference type="Gene3D" id="1.20.1280.50">
    <property type="match status" value="1"/>
</dbReference>
<dbReference type="InterPro" id="IPR036047">
    <property type="entry name" value="F-box-like_dom_sf"/>
</dbReference>
<evidence type="ECO:0000313" key="2">
    <source>
        <dbReference type="EMBL" id="KAK1669608.1"/>
    </source>
</evidence>
<sequence>MAETSGAARPKPLHGGLPDEIVIWEILVRLPPKSLLRCRTVCRAWRLATSTRDFLLAHHHQQPSLSVVSGSEHRGRRYEIHAFDHRALSAHHQPVARLDQSFNLEASCDGLLILYTHGTAGPCYSVCNLATRQHAPLRQLSSFGLFNLLGMYLHRPTGEYRILLHRKSHWGFTIGDRVPKGKIGCYVFVVGSDQQPRYIGGPDAAAAVYLEKPALLCDSLHWYPMQRQGGGRLVLVFDTTTESFRQMRAPRVPIRSNMVEMDDTLGIYSYKCATKTVDIWVLQNYEAEVWDYKYRVELPVAQIRGQFGLSDGHWEVSVACAHENVFLMVSYGSWMFYVDTDGELVANFHCVGRELDDCQLRLKQTLVQHTFFTALEGYAANASPFV</sequence>
<dbReference type="Pfam" id="PF08268">
    <property type="entry name" value="FBA_3"/>
    <property type="match status" value="1"/>
</dbReference>
<name>A0AAD8WQZ3_LOLMU</name>
<dbReference type="InterPro" id="IPR001810">
    <property type="entry name" value="F-box_dom"/>
</dbReference>
<dbReference type="CDD" id="cd22157">
    <property type="entry name" value="F-box_AtFBW1-like"/>
    <property type="match status" value="1"/>
</dbReference>
<gene>
    <name evidence="2" type="ORF">QYE76_057767</name>
</gene>
<organism evidence="2 3">
    <name type="scientific">Lolium multiflorum</name>
    <name type="common">Italian ryegrass</name>
    <name type="synonym">Lolium perenne subsp. multiflorum</name>
    <dbReference type="NCBI Taxonomy" id="4521"/>
    <lineage>
        <taxon>Eukaryota</taxon>
        <taxon>Viridiplantae</taxon>
        <taxon>Streptophyta</taxon>
        <taxon>Embryophyta</taxon>
        <taxon>Tracheophyta</taxon>
        <taxon>Spermatophyta</taxon>
        <taxon>Magnoliopsida</taxon>
        <taxon>Liliopsida</taxon>
        <taxon>Poales</taxon>
        <taxon>Poaceae</taxon>
        <taxon>BOP clade</taxon>
        <taxon>Pooideae</taxon>
        <taxon>Poodae</taxon>
        <taxon>Poeae</taxon>
        <taxon>Poeae Chloroplast Group 2 (Poeae type)</taxon>
        <taxon>Loliodinae</taxon>
        <taxon>Loliinae</taxon>
        <taxon>Lolium</taxon>
    </lineage>
</organism>
<accession>A0AAD8WQZ3</accession>
<dbReference type="SMART" id="SM00256">
    <property type="entry name" value="FBOX"/>
    <property type="match status" value="1"/>
</dbReference>
<dbReference type="EMBL" id="JAUUTY010000003">
    <property type="protein sequence ID" value="KAK1669608.1"/>
    <property type="molecule type" value="Genomic_DNA"/>
</dbReference>
<dbReference type="AlphaFoldDB" id="A0AAD8WQZ3"/>
<dbReference type="InterPro" id="IPR013187">
    <property type="entry name" value="F-box-assoc_dom_typ3"/>
</dbReference>